<dbReference type="Proteomes" id="UP000001058">
    <property type="component" value="Unassembled WGS sequence"/>
</dbReference>
<proteinExistence type="predicted"/>
<evidence type="ECO:0000256" key="1">
    <source>
        <dbReference type="SAM" id="MobiDB-lite"/>
    </source>
</evidence>
<feature type="compositionally biased region" description="Basic and acidic residues" evidence="1">
    <location>
        <begin position="222"/>
        <end position="233"/>
    </location>
</feature>
<name>D8U4H6_VOLCA</name>
<accession>D8U4H6</accession>
<dbReference type="AlphaFoldDB" id="D8U4H6"/>
<feature type="compositionally biased region" description="Acidic residues" evidence="1">
    <location>
        <begin position="76"/>
        <end position="86"/>
    </location>
</feature>
<dbReference type="KEGG" id="vcn:VOLCADRAFT_94233"/>
<dbReference type="EMBL" id="GL378357">
    <property type="protein sequence ID" value="EFJ45505.1"/>
    <property type="molecule type" value="Genomic_DNA"/>
</dbReference>
<sequence length="241" mass="24713">MRHGAAAGHITPPGYSRASAVASATPHAAADAAATFAATAMKPPDSVLLPTAPAATTTAAAPGRAGSGAASAEQYGMEEDEREEEGCIGRSHGGGNYSYSCCCRGNGADVRASAGVGAAPALARIIQLRCEQCGGRGLVASSGPGRDRYLRKCPQCGGFFPWISWKLFLTSTAAPGNGGPLQQPRGQRSVLYSIPEKPDPVKQAEALARSQAAVEALQAAARPREMKDGHEAELGGQQQQQ</sequence>
<organism evidence="3">
    <name type="scientific">Volvox carteri f. nagariensis</name>
    <dbReference type="NCBI Taxonomy" id="3068"/>
    <lineage>
        <taxon>Eukaryota</taxon>
        <taxon>Viridiplantae</taxon>
        <taxon>Chlorophyta</taxon>
        <taxon>core chlorophytes</taxon>
        <taxon>Chlorophyceae</taxon>
        <taxon>CS clade</taxon>
        <taxon>Chlamydomonadales</taxon>
        <taxon>Volvocaceae</taxon>
        <taxon>Volvox</taxon>
    </lineage>
</organism>
<keyword evidence="3" id="KW-1185">Reference proteome</keyword>
<reference evidence="2 3" key="1">
    <citation type="journal article" date="2010" name="Science">
        <title>Genomic analysis of organismal complexity in the multicellular green alga Volvox carteri.</title>
        <authorList>
            <person name="Prochnik S.E."/>
            <person name="Umen J."/>
            <person name="Nedelcu A.M."/>
            <person name="Hallmann A."/>
            <person name="Miller S.M."/>
            <person name="Nishii I."/>
            <person name="Ferris P."/>
            <person name="Kuo A."/>
            <person name="Mitros T."/>
            <person name="Fritz-Laylin L.K."/>
            <person name="Hellsten U."/>
            <person name="Chapman J."/>
            <person name="Simakov O."/>
            <person name="Rensing S.A."/>
            <person name="Terry A."/>
            <person name="Pangilinan J."/>
            <person name="Kapitonov V."/>
            <person name="Jurka J."/>
            <person name="Salamov A."/>
            <person name="Shapiro H."/>
            <person name="Schmutz J."/>
            <person name="Grimwood J."/>
            <person name="Lindquist E."/>
            <person name="Lucas S."/>
            <person name="Grigoriev I.V."/>
            <person name="Schmitt R."/>
            <person name="Kirk D."/>
            <person name="Rokhsar D.S."/>
        </authorList>
    </citation>
    <scope>NUCLEOTIDE SEQUENCE [LARGE SCALE GENOMIC DNA]</scope>
    <source>
        <strain evidence="3">f. Nagariensis / Eve</strain>
    </source>
</reference>
<dbReference type="eggNOG" id="ENOG502SA2A">
    <property type="taxonomic scope" value="Eukaryota"/>
</dbReference>
<dbReference type="PANTHER" id="PTHR36809">
    <property type="entry name" value="TRANSMEMBRANE PROTEIN"/>
    <property type="match status" value="1"/>
</dbReference>
<feature type="region of interest" description="Disordered" evidence="1">
    <location>
        <begin position="217"/>
        <end position="241"/>
    </location>
</feature>
<protein>
    <submittedName>
        <fullName evidence="2">Uncharacterized protein</fullName>
    </submittedName>
</protein>
<evidence type="ECO:0000313" key="2">
    <source>
        <dbReference type="EMBL" id="EFJ45505.1"/>
    </source>
</evidence>
<dbReference type="OrthoDB" id="2018625at2759"/>
<dbReference type="PANTHER" id="PTHR36809:SF1">
    <property type="entry name" value="TRANSMEMBRANE PROTEIN"/>
    <property type="match status" value="1"/>
</dbReference>
<feature type="compositionally biased region" description="Low complexity" evidence="1">
    <location>
        <begin position="58"/>
        <end position="72"/>
    </location>
</feature>
<dbReference type="GeneID" id="9625850"/>
<gene>
    <name evidence="2" type="ORF">VOLCADRAFT_94233</name>
</gene>
<feature type="region of interest" description="Disordered" evidence="1">
    <location>
        <begin position="58"/>
        <end position="87"/>
    </location>
</feature>
<dbReference type="RefSeq" id="XP_002953532.1">
    <property type="nucleotide sequence ID" value="XM_002953486.1"/>
</dbReference>
<evidence type="ECO:0000313" key="3">
    <source>
        <dbReference type="Proteomes" id="UP000001058"/>
    </source>
</evidence>
<dbReference type="InParanoid" id="D8U4H6"/>